<evidence type="ECO:0000313" key="2">
    <source>
        <dbReference type="EMBL" id="OAB43247.1"/>
    </source>
</evidence>
<dbReference type="RefSeq" id="WP_068532011.1">
    <property type="nucleotide sequence ID" value="NZ_LVJH01000016.1"/>
</dbReference>
<evidence type="ECO:0008006" key="4">
    <source>
        <dbReference type="Google" id="ProtNLM"/>
    </source>
</evidence>
<name>A0A168LDQ9_9BACL</name>
<dbReference type="STRING" id="494026.PGLA_09645"/>
<dbReference type="EMBL" id="LVJH01000016">
    <property type="protein sequence ID" value="OAB43247.1"/>
    <property type="molecule type" value="Genomic_DNA"/>
</dbReference>
<sequence length="105" mass="12043">MITVIKYILFILLVVTCITSAYYSIRSHRSSDPTDRGLYGANTNILMGIMLMMMSIVFMFIFRGSTLSIVVEALFLVLGAFNIFAGLRNRKYYAYQRSQILIHKD</sequence>
<gene>
    <name evidence="2" type="ORF">PGLA_09645</name>
</gene>
<feature type="transmembrane region" description="Helical" evidence="1">
    <location>
        <begin position="37"/>
        <end position="61"/>
    </location>
</feature>
<dbReference type="InterPro" id="IPR025618">
    <property type="entry name" value="YtpI"/>
</dbReference>
<dbReference type="Pfam" id="PF14007">
    <property type="entry name" value="YtpI"/>
    <property type="match status" value="1"/>
</dbReference>
<protein>
    <recommendedName>
        <fullName evidence="4">YtpI-like protein</fullName>
    </recommendedName>
</protein>
<dbReference type="Proteomes" id="UP000076967">
    <property type="component" value="Unassembled WGS sequence"/>
</dbReference>
<comment type="caution">
    <text evidence="2">The sequence shown here is derived from an EMBL/GenBank/DDBJ whole genome shotgun (WGS) entry which is preliminary data.</text>
</comment>
<keyword evidence="1" id="KW-0812">Transmembrane</keyword>
<keyword evidence="3" id="KW-1185">Reference proteome</keyword>
<reference evidence="2 3" key="1">
    <citation type="submission" date="2016-03" db="EMBL/GenBank/DDBJ databases">
        <title>Draft genome sequence of Paenibacillus glacialis DSM 22343.</title>
        <authorList>
            <person name="Shin S.-K."/>
            <person name="Yi H."/>
        </authorList>
    </citation>
    <scope>NUCLEOTIDE SEQUENCE [LARGE SCALE GENOMIC DNA]</scope>
    <source>
        <strain evidence="2 3">DSM 22343</strain>
    </source>
</reference>
<feature type="transmembrane region" description="Helical" evidence="1">
    <location>
        <begin position="6"/>
        <end position="25"/>
    </location>
</feature>
<keyword evidence="1" id="KW-1133">Transmembrane helix</keyword>
<evidence type="ECO:0000256" key="1">
    <source>
        <dbReference type="SAM" id="Phobius"/>
    </source>
</evidence>
<feature type="transmembrane region" description="Helical" evidence="1">
    <location>
        <begin position="67"/>
        <end position="87"/>
    </location>
</feature>
<accession>A0A168LDQ9</accession>
<evidence type="ECO:0000313" key="3">
    <source>
        <dbReference type="Proteomes" id="UP000076967"/>
    </source>
</evidence>
<dbReference type="AlphaFoldDB" id="A0A168LDQ9"/>
<dbReference type="OrthoDB" id="2990512at2"/>
<keyword evidence="1" id="KW-0472">Membrane</keyword>
<proteinExistence type="predicted"/>
<organism evidence="2 3">
    <name type="scientific">Paenibacillus glacialis</name>
    <dbReference type="NCBI Taxonomy" id="494026"/>
    <lineage>
        <taxon>Bacteria</taxon>
        <taxon>Bacillati</taxon>
        <taxon>Bacillota</taxon>
        <taxon>Bacilli</taxon>
        <taxon>Bacillales</taxon>
        <taxon>Paenibacillaceae</taxon>
        <taxon>Paenibacillus</taxon>
    </lineage>
</organism>